<dbReference type="AlphaFoldDB" id="A0A5C3P6T3"/>
<keyword evidence="2" id="KW-1185">Reference proteome</keyword>
<protein>
    <submittedName>
        <fullName evidence="1">Uncharacterized protein</fullName>
    </submittedName>
</protein>
<evidence type="ECO:0000313" key="2">
    <source>
        <dbReference type="Proteomes" id="UP000308197"/>
    </source>
</evidence>
<reference evidence="1 2" key="1">
    <citation type="journal article" date="2019" name="Nat. Ecol. Evol.">
        <title>Megaphylogeny resolves global patterns of mushroom evolution.</title>
        <authorList>
            <person name="Varga T."/>
            <person name="Krizsan K."/>
            <person name="Foldi C."/>
            <person name="Dima B."/>
            <person name="Sanchez-Garcia M."/>
            <person name="Sanchez-Ramirez S."/>
            <person name="Szollosi G.J."/>
            <person name="Szarkandi J.G."/>
            <person name="Papp V."/>
            <person name="Albert L."/>
            <person name="Andreopoulos W."/>
            <person name="Angelini C."/>
            <person name="Antonin V."/>
            <person name="Barry K.W."/>
            <person name="Bougher N.L."/>
            <person name="Buchanan P."/>
            <person name="Buyck B."/>
            <person name="Bense V."/>
            <person name="Catcheside P."/>
            <person name="Chovatia M."/>
            <person name="Cooper J."/>
            <person name="Damon W."/>
            <person name="Desjardin D."/>
            <person name="Finy P."/>
            <person name="Geml J."/>
            <person name="Haridas S."/>
            <person name="Hughes K."/>
            <person name="Justo A."/>
            <person name="Karasinski D."/>
            <person name="Kautmanova I."/>
            <person name="Kiss B."/>
            <person name="Kocsube S."/>
            <person name="Kotiranta H."/>
            <person name="LaButti K.M."/>
            <person name="Lechner B.E."/>
            <person name="Liimatainen K."/>
            <person name="Lipzen A."/>
            <person name="Lukacs Z."/>
            <person name="Mihaltcheva S."/>
            <person name="Morgado L.N."/>
            <person name="Niskanen T."/>
            <person name="Noordeloos M.E."/>
            <person name="Ohm R.A."/>
            <person name="Ortiz-Santana B."/>
            <person name="Ovrebo C."/>
            <person name="Racz N."/>
            <person name="Riley R."/>
            <person name="Savchenko A."/>
            <person name="Shiryaev A."/>
            <person name="Soop K."/>
            <person name="Spirin V."/>
            <person name="Szebenyi C."/>
            <person name="Tomsovsky M."/>
            <person name="Tulloss R.E."/>
            <person name="Uehling J."/>
            <person name="Grigoriev I.V."/>
            <person name="Vagvolgyi C."/>
            <person name="Papp T."/>
            <person name="Martin F.M."/>
            <person name="Miettinen O."/>
            <person name="Hibbett D.S."/>
            <person name="Nagy L.G."/>
        </authorList>
    </citation>
    <scope>NUCLEOTIDE SEQUENCE [LARGE SCALE GENOMIC DNA]</scope>
    <source>
        <strain evidence="1 2">HHB13444</strain>
    </source>
</reference>
<accession>A0A5C3P6T3</accession>
<evidence type="ECO:0000313" key="1">
    <source>
        <dbReference type="EMBL" id="TFK85365.1"/>
    </source>
</evidence>
<organism evidence="1 2">
    <name type="scientific">Polyporus arcularius HHB13444</name>
    <dbReference type="NCBI Taxonomy" id="1314778"/>
    <lineage>
        <taxon>Eukaryota</taxon>
        <taxon>Fungi</taxon>
        <taxon>Dikarya</taxon>
        <taxon>Basidiomycota</taxon>
        <taxon>Agaricomycotina</taxon>
        <taxon>Agaricomycetes</taxon>
        <taxon>Polyporales</taxon>
        <taxon>Polyporaceae</taxon>
        <taxon>Polyporus</taxon>
    </lineage>
</organism>
<gene>
    <name evidence="1" type="ORF">K466DRAFT_190390</name>
</gene>
<dbReference type="Proteomes" id="UP000308197">
    <property type="component" value="Unassembled WGS sequence"/>
</dbReference>
<name>A0A5C3P6T3_9APHY</name>
<proteinExistence type="predicted"/>
<sequence length="216" mass="24083">MSVKGSLSLANRQGPWVELQLEHEDRASINCINPSDLGSWFEHRIAGHEYHLRAFKFAHNAAASSINRKLPREVLVEIFALLPLKGSGYYEYRHSSTSHTSSPTGIGELFGETRCTTDISSVPAPCPLRVKRVVHPNLIRLDIRNCQTAITKEILARLAYPPTCHVSLKMYSLRDVLPAGPFAPASMADRVKVHFLHSGSKYCPRQGGPDHVYSRL</sequence>
<dbReference type="InParanoid" id="A0A5C3P6T3"/>
<dbReference type="EMBL" id="ML211257">
    <property type="protein sequence ID" value="TFK85365.1"/>
    <property type="molecule type" value="Genomic_DNA"/>
</dbReference>